<keyword evidence="1" id="KW-0472">Membrane</keyword>
<dbReference type="Proteomes" id="UP000326837">
    <property type="component" value="Chromosome"/>
</dbReference>
<proteinExistence type="predicted"/>
<evidence type="ECO:0000256" key="1">
    <source>
        <dbReference type="SAM" id="Phobius"/>
    </source>
</evidence>
<keyword evidence="1" id="KW-1133">Transmembrane helix</keyword>
<evidence type="ECO:0008006" key="4">
    <source>
        <dbReference type="Google" id="ProtNLM"/>
    </source>
</evidence>
<keyword evidence="3" id="KW-1185">Reference proteome</keyword>
<dbReference type="KEGG" id="lpav:PLANPX_4012"/>
<feature type="transmembrane region" description="Helical" evidence="1">
    <location>
        <begin position="7"/>
        <end position="27"/>
    </location>
</feature>
<accession>A0A5K7XC57</accession>
<dbReference type="Pfam" id="PF16868">
    <property type="entry name" value="NMT1_3"/>
    <property type="match status" value="1"/>
</dbReference>
<keyword evidence="1" id="KW-0812">Transmembrane</keyword>
<dbReference type="Gene3D" id="3.40.190.10">
    <property type="entry name" value="Periplasmic binding protein-like II"/>
    <property type="match status" value="2"/>
</dbReference>
<dbReference type="PANTHER" id="PTHR42941:SF1">
    <property type="entry name" value="SLL1037 PROTEIN"/>
    <property type="match status" value="1"/>
</dbReference>
<dbReference type="PANTHER" id="PTHR42941">
    <property type="entry name" value="SLL1037 PROTEIN"/>
    <property type="match status" value="1"/>
</dbReference>
<sequence length="481" mass="51768">MEKKRRWWTIGGGVLGVLLLSIAAYNYCRCYCGGPTRLSMSAGNVCPLRSEMASQIAASISGDVEVAVCEGTNSEGICQAVNDGKLDMGLVLGGLPANQFKNVRQVAALGVEPLHLVVRRDIARASEAPSLEMLRGRRVSLGEAGSNGCRLAIDLLRLAGLEAGSATTPADFEADYATEPQLHDQAAAWRSASVGERLKLEKQLPDAVFIVDSLPSDLVDELVRQCDYQLISLPFATALHLDSRRHHGTEAGGLRNDRVEKVVIPAFSYGIHPAMPAADCDTIGLRLLLVANEATPSDALRDALRSFNDAVARHAQIKLDVSNANPEFPVHPGAEAFLRARRPINVDEILGPTTDALSVFGATIAGSLAIWGFVRGLRAVPPDVHMRQVQRVERLLHGNELDEAAPTLPREFLDYLESRLAQVKQAAIEDYTAGKMHGDEALVGILTLVADTRHLLAMRRKQLVGASPAVELGLVRRTGAA</sequence>
<dbReference type="SUPFAM" id="SSF53850">
    <property type="entry name" value="Periplasmic binding protein-like II"/>
    <property type="match status" value="1"/>
</dbReference>
<evidence type="ECO:0000313" key="3">
    <source>
        <dbReference type="Proteomes" id="UP000326837"/>
    </source>
</evidence>
<dbReference type="AlphaFoldDB" id="A0A5K7XC57"/>
<dbReference type="InterPro" id="IPR011852">
    <property type="entry name" value="TRAP_TAXI"/>
</dbReference>
<organism evidence="2 3">
    <name type="scientific">Lacipirellula parvula</name>
    <dbReference type="NCBI Taxonomy" id="2650471"/>
    <lineage>
        <taxon>Bacteria</taxon>
        <taxon>Pseudomonadati</taxon>
        <taxon>Planctomycetota</taxon>
        <taxon>Planctomycetia</taxon>
        <taxon>Pirellulales</taxon>
        <taxon>Lacipirellulaceae</taxon>
        <taxon>Lacipirellula</taxon>
    </lineage>
</organism>
<gene>
    <name evidence="2" type="ORF">PLANPX_4012</name>
</gene>
<dbReference type="RefSeq" id="WP_172992142.1">
    <property type="nucleotide sequence ID" value="NZ_AP021861.1"/>
</dbReference>
<reference evidence="3" key="1">
    <citation type="submission" date="2019-10" db="EMBL/GenBank/DDBJ databases">
        <title>Lacipirellula parvula gen. nov., sp. nov., representing a lineage of planctomycetes widespread in freshwater anoxic habitats, and description of the family Lacipirellulaceae.</title>
        <authorList>
            <person name="Dedysh S.N."/>
            <person name="Kulichevskaya I.S."/>
            <person name="Beletsky A.V."/>
            <person name="Rakitin A.L."/>
            <person name="Mardanov A.V."/>
            <person name="Ivanova A.A."/>
            <person name="Saltykova V.X."/>
            <person name="Rijpstra W.I.C."/>
            <person name="Sinninghe Damste J.S."/>
            <person name="Ravin N.V."/>
        </authorList>
    </citation>
    <scope>NUCLEOTIDE SEQUENCE [LARGE SCALE GENOMIC DNA]</scope>
    <source>
        <strain evidence="3">PX69</strain>
    </source>
</reference>
<dbReference type="EMBL" id="AP021861">
    <property type="protein sequence ID" value="BBO34400.1"/>
    <property type="molecule type" value="Genomic_DNA"/>
</dbReference>
<name>A0A5K7XC57_9BACT</name>
<evidence type="ECO:0000313" key="2">
    <source>
        <dbReference type="EMBL" id="BBO34400.1"/>
    </source>
</evidence>
<protein>
    <recommendedName>
        <fullName evidence="4">TRAP transporter solute receptor</fullName>
    </recommendedName>
</protein>